<reference evidence="2 3" key="1">
    <citation type="journal article" date="2019" name="Sci. Rep.">
        <title>Orb-weaving spider Araneus ventricosus genome elucidates the spidroin gene catalogue.</title>
        <authorList>
            <person name="Kono N."/>
            <person name="Nakamura H."/>
            <person name="Ohtoshi R."/>
            <person name="Moran D.A.P."/>
            <person name="Shinohara A."/>
            <person name="Yoshida Y."/>
            <person name="Fujiwara M."/>
            <person name="Mori M."/>
            <person name="Tomita M."/>
            <person name="Arakawa K."/>
        </authorList>
    </citation>
    <scope>NUCLEOTIDE SEQUENCE [LARGE SCALE GENOMIC DNA]</scope>
</reference>
<keyword evidence="3" id="KW-1185">Reference proteome</keyword>
<comment type="caution">
    <text evidence="2">The sequence shown here is derived from an EMBL/GenBank/DDBJ whole genome shotgun (WGS) entry which is preliminary data.</text>
</comment>
<organism evidence="2 3">
    <name type="scientific">Araneus ventricosus</name>
    <name type="common">Orbweaver spider</name>
    <name type="synonym">Epeira ventricosa</name>
    <dbReference type="NCBI Taxonomy" id="182803"/>
    <lineage>
        <taxon>Eukaryota</taxon>
        <taxon>Metazoa</taxon>
        <taxon>Ecdysozoa</taxon>
        <taxon>Arthropoda</taxon>
        <taxon>Chelicerata</taxon>
        <taxon>Arachnida</taxon>
        <taxon>Araneae</taxon>
        <taxon>Araneomorphae</taxon>
        <taxon>Entelegynae</taxon>
        <taxon>Araneoidea</taxon>
        <taxon>Araneidae</taxon>
        <taxon>Araneus</taxon>
    </lineage>
</organism>
<evidence type="ECO:0000313" key="2">
    <source>
        <dbReference type="EMBL" id="GBN99669.1"/>
    </source>
</evidence>
<feature type="region of interest" description="Disordered" evidence="1">
    <location>
        <begin position="34"/>
        <end position="53"/>
    </location>
</feature>
<dbReference type="AlphaFoldDB" id="A0A4Y2TJV4"/>
<accession>A0A4Y2TJV4</accession>
<evidence type="ECO:0000313" key="3">
    <source>
        <dbReference type="Proteomes" id="UP000499080"/>
    </source>
</evidence>
<dbReference type="Proteomes" id="UP000499080">
    <property type="component" value="Unassembled WGS sequence"/>
</dbReference>
<gene>
    <name evidence="2" type="ORF">AVEN_188605_1</name>
</gene>
<name>A0A4Y2TJV4_ARAVE</name>
<evidence type="ECO:0000256" key="1">
    <source>
        <dbReference type="SAM" id="MobiDB-lite"/>
    </source>
</evidence>
<proteinExistence type="predicted"/>
<dbReference type="EMBL" id="BGPR01028487">
    <property type="protein sequence ID" value="GBN99669.1"/>
    <property type="molecule type" value="Genomic_DNA"/>
</dbReference>
<sequence>MIYTITEEIIKIFQSFLEYEEVRIMQHADKELNKTDRNITEGSSQRTTEKRPKLDGYKYERKRLFPVYKRNEEWKLIYYNGKNMRKKCRKISRSFGTLVCRRIDNNNKRILLVPEMKR</sequence>
<protein>
    <submittedName>
        <fullName evidence="2">Uncharacterized protein</fullName>
    </submittedName>
</protein>